<keyword evidence="3" id="KW-1185">Reference proteome</keyword>
<dbReference type="Proteomes" id="UP000321258">
    <property type="component" value="Unassembled WGS sequence"/>
</dbReference>
<comment type="caution">
    <text evidence="2">The sequence shown here is derived from an EMBL/GenBank/DDBJ whole genome shotgun (WGS) entry which is preliminary data.</text>
</comment>
<evidence type="ECO:0000313" key="3">
    <source>
        <dbReference type="Proteomes" id="UP000321258"/>
    </source>
</evidence>
<proteinExistence type="predicted"/>
<reference evidence="2 3" key="1">
    <citation type="submission" date="2019-07" db="EMBL/GenBank/DDBJ databases">
        <title>Whole genome shotgun sequence of Methylobacterium haplocladii NBRC 107714.</title>
        <authorList>
            <person name="Hosoyama A."/>
            <person name="Uohara A."/>
            <person name="Ohji S."/>
            <person name="Ichikawa N."/>
        </authorList>
    </citation>
    <scope>NUCLEOTIDE SEQUENCE [LARGE SCALE GENOMIC DNA]</scope>
    <source>
        <strain evidence="2 3">NBRC 107714</strain>
    </source>
</reference>
<name>A0A512IP40_9HYPH</name>
<protein>
    <submittedName>
        <fullName evidence="2">Uncharacterized protein</fullName>
    </submittedName>
</protein>
<sequence length="359" mass="38116">MSSPTCHHRDLNEIRASLAGLTVETKPLRIGWLLSQKYDPDQPREPAGQPGGGRWTSGDPTAAGPLAGGYDPETTGSIGGGSAPSTTQEEVVTADGSRVLSIRIRSNPHAAWDEQHTVTAPDGTRTVFETSGLTQTIRDGESGEILGRSTLTEAGAEPFVQTVGGRSTVLRRSPGSLGSAALAIYNALVQTGNALSNVIFAAPATEYRSNADIRIAGYWVGAVEQEELNSACPRNGEVQSIADRIAAHVRSSGIYLSPQDLGNRVHKLIAEEINSMGDPDLIAEISYVDPAQDKVSYGTAGSIRVDILERSAPATVCVYDHKTGKKGLTPKRAAEIAIMVQRNFPGARRIILIEVRPKS</sequence>
<accession>A0A512IP40</accession>
<dbReference type="RefSeq" id="WP_147078360.1">
    <property type="nucleotide sequence ID" value="NZ_BJZT01000018.1"/>
</dbReference>
<feature type="region of interest" description="Disordered" evidence="1">
    <location>
        <begin position="36"/>
        <end position="91"/>
    </location>
</feature>
<gene>
    <name evidence="2" type="ORF">MHA02_18530</name>
</gene>
<dbReference type="AlphaFoldDB" id="A0A512IP40"/>
<evidence type="ECO:0000313" key="2">
    <source>
        <dbReference type="EMBL" id="GEO99465.1"/>
    </source>
</evidence>
<organism evidence="2 3">
    <name type="scientific">Methylobacterium haplocladii</name>
    <dbReference type="NCBI Taxonomy" id="1176176"/>
    <lineage>
        <taxon>Bacteria</taxon>
        <taxon>Pseudomonadati</taxon>
        <taxon>Pseudomonadota</taxon>
        <taxon>Alphaproteobacteria</taxon>
        <taxon>Hyphomicrobiales</taxon>
        <taxon>Methylobacteriaceae</taxon>
        <taxon>Methylobacterium</taxon>
    </lineage>
</organism>
<dbReference type="EMBL" id="BJZT01000018">
    <property type="protein sequence ID" value="GEO99465.1"/>
    <property type="molecule type" value="Genomic_DNA"/>
</dbReference>
<evidence type="ECO:0000256" key="1">
    <source>
        <dbReference type="SAM" id="MobiDB-lite"/>
    </source>
</evidence>
<dbReference type="OrthoDB" id="8115513at2"/>